<comment type="caution">
    <text evidence="2">The sequence shown here is derived from an EMBL/GenBank/DDBJ whole genome shotgun (WGS) entry which is preliminary data.</text>
</comment>
<evidence type="ECO:0000313" key="2">
    <source>
        <dbReference type="EMBL" id="MCL6286117.1"/>
    </source>
</evidence>
<organism evidence="2 3">
    <name type="scientific">Ruegeria spongiae</name>
    <dbReference type="NCBI Taxonomy" id="2942209"/>
    <lineage>
        <taxon>Bacteria</taxon>
        <taxon>Pseudomonadati</taxon>
        <taxon>Pseudomonadota</taxon>
        <taxon>Alphaproteobacteria</taxon>
        <taxon>Rhodobacterales</taxon>
        <taxon>Roseobacteraceae</taxon>
        <taxon>Ruegeria</taxon>
    </lineage>
</organism>
<proteinExistence type="predicted"/>
<feature type="non-terminal residue" evidence="2">
    <location>
        <position position="1"/>
    </location>
</feature>
<dbReference type="RefSeq" id="WP_249713560.1">
    <property type="nucleotide sequence ID" value="NZ_JAMFMB010000054.1"/>
</dbReference>
<dbReference type="Gene3D" id="3.60.21.70">
    <property type="entry name" value="PhoD-like phosphatase"/>
    <property type="match status" value="1"/>
</dbReference>
<feature type="region of interest" description="Disordered" evidence="1">
    <location>
        <begin position="217"/>
        <end position="238"/>
    </location>
</feature>
<gene>
    <name evidence="2" type="ORF">M3P21_21655</name>
</gene>
<feature type="compositionally biased region" description="Basic and acidic residues" evidence="1">
    <location>
        <begin position="221"/>
        <end position="235"/>
    </location>
</feature>
<name>A0ABT0Q8J3_9RHOB</name>
<reference evidence="2" key="1">
    <citation type="submission" date="2022-05" db="EMBL/GenBank/DDBJ databases">
        <authorList>
            <person name="Park J.-S."/>
        </authorList>
    </citation>
    <scope>NUCLEOTIDE SEQUENCE</scope>
    <source>
        <strain evidence="2">2012CJ41-6</strain>
    </source>
</reference>
<evidence type="ECO:0000313" key="3">
    <source>
        <dbReference type="Proteomes" id="UP001203880"/>
    </source>
</evidence>
<keyword evidence="3" id="KW-1185">Reference proteome</keyword>
<accession>A0ABT0Q8J3</accession>
<dbReference type="Proteomes" id="UP001203880">
    <property type="component" value="Unassembled WGS sequence"/>
</dbReference>
<dbReference type="InterPro" id="IPR038607">
    <property type="entry name" value="PhoD-like_sf"/>
</dbReference>
<dbReference type="EMBL" id="JAMFMB010000054">
    <property type="protein sequence ID" value="MCL6286117.1"/>
    <property type="molecule type" value="Genomic_DNA"/>
</dbReference>
<evidence type="ECO:0008006" key="4">
    <source>
        <dbReference type="Google" id="ProtNLM"/>
    </source>
</evidence>
<evidence type="ECO:0000256" key="1">
    <source>
        <dbReference type="SAM" id="MobiDB-lite"/>
    </source>
</evidence>
<protein>
    <recommendedName>
        <fullName evidence="4">PhoD-like phosphatase metallophosphatase domain-containing protein</fullName>
    </recommendedName>
</protein>
<sequence>QETFEYVTTFLDAQPVVNPFSRGTSKVAYPPWIGPIMTIEAPPPEVDGPVTMDTGAEADEPPTTANIARIGSAPSHRHAEGVVLLRVHLSGDQILRADDLSDNWDEAYLDASMIVYRSQSLAVHRWDAFEIPQPNAMPLSDTNVNGNATLVLVIYDESDSLAERTRGPYLKIANGEVVSFNREGSVFYNDPVQFSIQQFHQMRNAVRHALLQDAAATRSAVEPDKGGSQQRERRSVTRLVVDPTSDEGVCSTTATEPVFDLGADAAAVFGSLADEDIRLLDGIVPDRPPSTEGQFTRFAFGSCQYPAGMLDGPVAYRSYDALADRLAGGQSEPPRFMLFVGDQIYADPTAGLFDPIDKDDRYRIPYENWLRAPGVRTALRSAPSYMLLDDPELYDNYEPTPNPSPQQQA</sequence>